<proteinExistence type="inferred from homology"/>
<protein>
    <submittedName>
        <fullName evidence="7">FAD-dependent oxidoreductase</fullName>
    </submittedName>
</protein>
<keyword evidence="3" id="KW-0274">FAD</keyword>
<comment type="cofactor">
    <cofactor evidence="1">
        <name>FAD</name>
        <dbReference type="ChEBI" id="CHEBI:57692"/>
    </cofactor>
</comment>
<reference evidence="7 8" key="1">
    <citation type="submission" date="2017-12" db="EMBL/GenBank/DDBJ databases">
        <authorList>
            <person name="Hurst M.R.H."/>
        </authorList>
    </citation>
    <scope>NUCLEOTIDE SEQUENCE [LARGE SCALE GENOMIC DNA]</scope>
    <source>
        <strain evidence="7 8">SY-3-19</strain>
    </source>
</reference>
<evidence type="ECO:0000313" key="8">
    <source>
        <dbReference type="Proteomes" id="UP000239504"/>
    </source>
</evidence>
<dbReference type="Pfam" id="PF01266">
    <property type="entry name" value="DAO"/>
    <property type="match status" value="1"/>
</dbReference>
<comment type="similarity">
    <text evidence="5">Belongs to the L2HGDH family.</text>
</comment>
<dbReference type="PANTHER" id="PTHR43104">
    <property type="entry name" value="L-2-HYDROXYGLUTARATE DEHYDROGENASE, MITOCHONDRIAL"/>
    <property type="match status" value="1"/>
</dbReference>
<gene>
    <name evidence="7" type="ORF">CW354_02730</name>
</gene>
<dbReference type="InterPro" id="IPR006076">
    <property type="entry name" value="FAD-dep_OxRdtase"/>
</dbReference>
<evidence type="ECO:0000256" key="2">
    <source>
        <dbReference type="ARBA" id="ARBA00022630"/>
    </source>
</evidence>
<name>A0A2S7K8S3_9PROT</name>
<dbReference type="Proteomes" id="UP000239504">
    <property type="component" value="Unassembled WGS sequence"/>
</dbReference>
<dbReference type="AlphaFoldDB" id="A0A2S7K8S3"/>
<organism evidence="7 8">
    <name type="scientific">Hyphococcus luteus</name>
    <dbReference type="NCBI Taxonomy" id="2058213"/>
    <lineage>
        <taxon>Bacteria</taxon>
        <taxon>Pseudomonadati</taxon>
        <taxon>Pseudomonadota</taxon>
        <taxon>Alphaproteobacteria</taxon>
        <taxon>Parvularculales</taxon>
        <taxon>Parvularculaceae</taxon>
        <taxon>Hyphococcus</taxon>
    </lineage>
</organism>
<evidence type="ECO:0000256" key="5">
    <source>
        <dbReference type="ARBA" id="ARBA00037941"/>
    </source>
</evidence>
<dbReference type="GO" id="GO:0047545">
    <property type="term" value="F:(S)-2-hydroxyglutarate dehydrogenase activity"/>
    <property type="evidence" value="ECO:0007669"/>
    <property type="project" value="TreeGrafter"/>
</dbReference>
<accession>A0A2S7K8S3</accession>
<evidence type="ECO:0000256" key="1">
    <source>
        <dbReference type="ARBA" id="ARBA00001974"/>
    </source>
</evidence>
<evidence type="ECO:0000259" key="6">
    <source>
        <dbReference type="Pfam" id="PF01266"/>
    </source>
</evidence>
<dbReference type="SUPFAM" id="SSF51905">
    <property type="entry name" value="FAD/NAD(P)-binding domain"/>
    <property type="match status" value="1"/>
</dbReference>
<dbReference type="InterPro" id="IPR036188">
    <property type="entry name" value="FAD/NAD-bd_sf"/>
</dbReference>
<dbReference type="OrthoDB" id="9801699at2"/>
<comment type="caution">
    <text evidence="7">The sequence shown here is derived from an EMBL/GenBank/DDBJ whole genome shotgun (WGS) entry which is preliminary data.</text>
</comment>
<dbReference type="EMBL" id="PJCH01000003">
    <property type="protein sequence ID" value="PQA88892.1"/>
    <property type="molecule type" value="Genomic_DNA"/>
</dbReference>
<feature type="domain" description="FAD dependent oxidoreductase" evidence="6">
    <location>
        <begin position="6"/>
        <end position="364"/>
    </location>
</feature>
<dbReference type="RefSeq" id="WP_104828529.1">
    <property type="nucleotide sequence ID" value="NZ_PJCH01000003.1"/>
</dbReference>
<keyword evidence="8" id="KW-1185">Reference proteome</keyword>
<evidence type="ECO:0000256" key="3">
    <source>
        <dbReference type="ARBA" id="ARBA00022827"/>
    </source>
</evidence>
<sequence length="371" mass="38935">MAETVDVVVIGAGVIGLAVGRALAKAGREVFILEKNAAFGEETSSRNSEVIHAGIQYKPGGVRASLAVKGRDMLYAFCEAHNVNHARCGKLLVATNADDAHKLALLKAKAEKNGVDDLNIIGAKEAKALEPGIACYGAILSPSSGIVDSHGLMLALLGDVEDSGGALTLSSPATGGRVLGDGIELDVGGADPVTLKARTVVNCAGLWSDRVARSIKGVPDETVPHLKYGKGQYFTYAGKAPFERLIYPLPQPDSQGVHYTRDLGGQGKLGPDISFIDTNTDYSVDESRRDAFAAAARKFWPDIEAEKLQPGYAGIRPKLKGPGEEGDFLFSDPAIHGVPFYLGLYGFESPGLTTALAVAERAAAMISGMGR</sequence>
<dbReference type="PANTHER" id="PTHR43104:SF4">
    <property type="entry name" value="L-2-HYDROXYGLUTARATE DEHYDROGENASE, MITOCHONDRIAL"/>
    <property type="match status" value="1"/>
</dbReference>
<keyword evidence="4" id="KW-0560">Oxidoreductase</keyword>
<keyword evidence="2" id="KW-0285">Flavoprotein</keyword>
<evidence type="ECO:0000256" key="4">
    <source>
        <dbReference type="ARBA" id="ARBA00023002"/>
    </source>
</evidence>
<dbReference type="Gene3D" id="3.30.9.10">
    <property type="entry name" value="D-Amino Acid Oxidase, subunit A, domain 2"/>
    <property type="match status" value="1"/>
</dbReference>
<dbReference type="Gene3D" id="3.50.50.60">
    <property type="entry name" value="FAD/NAD(P)-binding domain"/>
    <property type="match status" value="1"/>
</dbReference>
<evidence type="ECO:0000313" key="7">
    <source>
        <dbReference type="EMBL" id="PQA88892.1"/>
    </source>
</evidence>